<keyword evidence="3" id="KW-1185">Reference proteome</keyword>
<dbReference type="PANTHER" id="PTHR10773:SF19">
    <property type="match status" value="1"/>
</dbReference>
<feature type="compositionally biased region" description="Low complexity" evidence="1">
    <location>
        <begin position="723"/>
        <end position="739"/>
    </location>
</feature>
<gene>
    <name evidence="2" type="ORF">CYMTET_11131</name>
</gene>
<reference evidence="2 3" key="1">
    <citation type="journal article" date="2015" name="Genome Biol. Evol.">
        <title>Comparative Genomics of a Bacterivorous Green Alga Reveals Evolutionary Causalities and Consequences of Phago-Mixotrophic Mode of Nutrition.</title>
        <authorList>
            <person name="Burns J.A."/>
            <person name="Paasch A."/>
            <person name="Narechania A."/>
            <person name="Kim E."/>
        </authorList>
    </citation>
    <scope>NUCLEOTIDE SEQUENCE [LARGE SCALE GENOMIC DNA]</scope>
    <source>
        <strain evidence="2 3">PLY_AMNH</strain>
    </source>
</reference>
<name>A0AAE0LDS4_9CHLO</name>
<organism evidence="2 3">
    <name type="scientific">Cymbomonas tetramitiformis</name>
    <dbReference type="NCBI Taxonomy" id="36881"/>
    <lineage>
        <taxon>Eukaryota</taxon>
        <taxon>Viridiplantae</taxon>
        <taxon>Chlorophyta</taxon>
        <taxon>Pyramimonadophyceae</taxon>
        <taxon>Pyramimonadales</taxon>
        <taxon>Pyramimonadaceae</taxon>
        <taxon>Cymbomonas</taxon>
    </lineage>
</organism>
<accession>A0AAE0LDS4</accession>
<proteinExistence type="predicted"/>
<evidence type="ECO:0000256" key="1">
    <source>
        <dbReference type="SAM" id="MobiDB-lite"/>
    </source>
</evidence>
<evidence type="ECO:0000313" key="2">
    <source>
        <dbReference type="EMBL" id="KAK3281060.1"/>
    </source>
</evidence>
<protein>
    <submittedName>
        <fullName evidence="2">Uncharacterized protein</fullName>
    </submittedName>
</protein>
<dbReference type="PANTHER" id="PTHR10773">
    <property type="entry name" value="DNA-DIRECTED RNA POLYMERASES I, II, AND III SUBUNIT RPABC2"/>
    <property type="match status" value="1"/>
</dbReference>
<dbReference type="AlphaFoldDB" id="A0AAE0LDS4"/>
<feature type="region of interest" description="Disordered" evidence="1">
    <location>
        <begin position="699"/>
        <end position="758"/>
    </location>
</feature>
<evidence type="ECO:0000313" key="3">
    <source>
        <dbReference type="Proteomes" id="UP001190700"/>
    </source>
</evidence>
<comment type="caution">
    <text evidence="2">The sequence shown here is derived from an EMBL/GenBank/DDBJ whole genome shotgun (WGS) entry which is preliminary data.</text>
</comment>
<sequence>MGKKKNALVGRIFHLFKDDWPQYSDVCPDIGYWTGKFLDYCPKKDPANPYKCLIVEDGEDSEFWYFSFEWIKARLVLLEGEIREDIRQDNRKRRSSGPNLSLHSIAGGSRVRMAAIVGSASAPNEAEHQLSDVDVTPTKIAVLTHALPTAREETAMRNKAQAEFVLPPDSTTLGEFEVCWQFFRNTFGLGKHGKIVRNLLQESHNHVFPNTNPTNRGAEIAKARGLLTTQKIKEHLKSFPREASHYANNMNHGNARYFLAPDLFPAKLWQLFRTTVHPAFAKQAEELGWWRSLDSDRKKPPSVTALEESGEVLLKPPLTYNWYRKCISIYDLCFGQVKVDTCDKCDGFKHRASSAAAGSEEEKKVYAEWDEHRQQADTSYDSRNADAKQTDEYYPLPLAKDEKPAYNSLKKVETQSQDFGGNLRTPRLSVGEAFYLRILATFVYCIFSQARRCAVLYFWNEKIAEKGANNCVSIAHYQHTHFPSGAMHLIKWYDGTASQCNNGTMLHYNVEITDPDIPEMYMYQRMDVKIPPIGHTYLINDTWFGAISRAAKKWSIISDMADWIAISAGCRGKTPPICVEPAQEVHRNWAEYLSQRQVKTTRTDSNYNKVNISEFHWFNFGVGEAFGPDGKPVLMPDGKPQLESHPGEEVPVVAPLPITKEKVQDLHKLSKYLPDEAKAALYPAYVEGMVCKGAEVVAEEPDEEEPVPALACAAGPSADNNSGDDASVSESESSSASESSSEDEGPLSERVIRSKRAA</sequence>
<dbReference type="Proteomes" id="UP001190700">
    <property type="component" value="Unassembled WGS sequence"/>
</dbReference>
<dbReference type="EMBL" id="LGRX02004053">
    <property type="protein sequence ID" value="KAK3281060.1"/>
    <property type="molecule type" value="Genomic_DNA"/>
</dbReference>